<dbReference type="Proteomes" id="UP000245771">
    <property type="component" value="Unassembled WGS sequence"/>
</dbReference>
<protein>
    <submittedName>
        <fullName evidence="1">Uncharacterized protein</fullName>
    </submittedName>
</protein>
<evidence type="ECO:0000313" key="1">
    <source>
        <dbReference type="EMBL" id="PWN32866.1"/>
    </source>
</evidence>
<proteinExistence type="predicted"/>
<reference evidence="1 2" key="1">
    <citation type="journal article" date="2018" name="Mol. Biol. Evol.">
        <title>Broad Genomic Sampling Reveals a Smut Pathogenic Ancestry of the Fungal Clade Ustilaginomycotina.</title>
        <authorList>
            <person name="Kijpornyongpan T."/>
            <person name="Mondo S.J."/>
            <person name="Barry K."/>
            <person name="Sandor L."/>
            <person name="Lee J."/>
            <person name="Lipzen A."/>
            <person name="Pangilinan J."/>
            <person name="LaButti K."/>
            <person name="Hainaut M."/>
            <person name="Henrissat B."/>
            <person name="Grigoriev I.V."/>
            <person name="Spatafora J.W."/>
            <person name="Aime M.C."/>
        </authorList>
    </citation>
    <scope>NUCLEOTIDE SEQUENCE [LARGE SCALE GENOMIC DNA]</scope>
    <source>
        <strain evidence="1 2">MCA 3882</strain>
    </source>
</reference>
<dbReference type="AlphaFoldDB" id="A0A316V5U6"/>
<organism evidence="1 2">
    <name type="scientific">Meira miltonrushii</name>
    <dbReference type="NCBI Taxonomy" id="1280837"/>
    <lineage>
        <taxon>Eukaryota</taxon>
        <taxon>Fungi</taxon>
        <taxon>Dikarya</taxon>
        <taxon>Basidiomycota</taxon>
        <taxon>Ustilaginomycotina</taxon>
        <taxon>Exobasidiomycetes</taxon>
        <taxon>Exobasidiales</taxon>
        <taxon>Brachybasidiaceae</taxon>
        <taxon>Meira</taxon>
    </lineage>
</organism>
<keyword evidence="2" id="KW-1185">Reference proteome</keyword>
<gene>
    <name evidence="1" type="ORF">FA14DRAFT_162113</name>
</gene>
<evidence type="ECO:0000313" key="2">
    <source>
        <dbReference type="Proteomes" id="UP000245771"/>
    </source>
</evidence>
<dbReference type="GeneID" id="37021211"/>
<accession>A0A316V5U6</accession>
<dbReference type="InParanoid" id="A0A316V5U6"/>
<sequence>MDEQTSTGCRLPPELVQHILKYLSNDDENEEWNKKSSSLLSVCLASHTMCQLAAPHLYRTVILNDPRRAQIFFSLFDSQQSPSQAPWNDSKSIVRLHMKYLWCGIMRELLYDSPHKLLHEVQTSAQEVAWMQADSDGRYHGFHYSTEPASQSIDKPFCINAIHIVCPDLGRWTLPLFFHLESVKFVAVSLYPKGNWDLEAAKIENVLRGILTSCRELEALEIIVCHTRAAAGSRAIRMNRSVPVAHAVRAIDDDRITVKAADYLFDVYGRSPADEVVQYTRIHWQDRVQGGCGPWTAMAR</sequence>
<dbReference type="EMBL" id="KZ819605">
    <property type="protein sequence ID" value="PWN32866.1"/>
    <property type="molecule type" value="Genomic_DNA"/>
</dbReference>
<dbReference type="RefSeq" id="XP_025353168.1">
    <property type="nucleotide sequence ID" value="XM_025499430.1"/>
</dbReference>
<name>A0A316V5U6_9BASI</name>